<organism evidence="4 5">
    <name type="scientific">Clostridium intestinale DSM 6191</name>
    <dbReference type="NCBI Taxonomy" id="1121320"/>
    <lineage>
        <taxon>Bacteria</taxon>
        <taxon>Bacillati</taxon>
        <taxon>Bacillota</taxon>
        <taxon>Clostridia</taxon>
        <taxon>Eubacteriales</taxon>
        <taxon>Clostridiaceae</taxon>
        <taxon>Clostridium</taxon>
    </lineage>
</organism>
<keyword evidence="1" id="KW-0285">Flavoprotein</keyword>
<dbReference type="GO" id="GO:0016491">
    <property type="term" value="F:oxidoreductase activity"/>
    <property type="evidence" value="ECO:0007669"/>
    <property type="project" value="InterPro"/>
</dbReference>
<evidence type="ECO:0000313" key="4">
    <source>
        <dbReference type="EMBL" id="SHI85854.1"/>
    </source>
</evidence>
<dbReference type="AlphaFoldDB" id="A0A1M6EK80"/>
<evidence type="ECO:0000256" key="2">
    <source>
        <dbReference type="ARBA" id="ARBA00022643"/>
    </source>
</evidence>
<gene>
    <name evidence="4" type="ORF">SAMN02745941_04465</name>
</gene>
<evidence type="ECO:0000259" key="3">
    <source>
        <dbReference type="Pfam" id="PF03358"/>
    </source>
</evidence>
<evidence type="ECO:0000256" key="1">
    <source>
        <dbReference type="ARBA" id="ARBA00022630"/>
    </source>
</evidence>
<name>A0A1M6EK80_9CLOT</name>
<dbReference type="PANTHER" id="PTHR43278">
    <property type="entry name" value="NAD(P)H-DEPENDENT FMN-CONTAINING OXIDOREDUCTASE YWQN-RELATED"/>
    <property type="match status" value="1"/>
</dbReference>
<dbReference type="Pfam" id="PF03358">
    <property type="entry name" value="FMN_red"/>
    <property type="match status" value="1"/>
</dbReference>
<feature type="domain" description="NADPH-dependent FMN reductase-like" evidence="3">
    <location>
        <begin position="1"/>
        <end position="168"/>
    </location>
</feature>
<dbReference type="SUPFAM" id="SSF52218">
    <property type="entry name" value="Flavoproteins"/>
    <property type="match status" value="1"/>
</dbReference>
<dbReference type="InterPro" id="IPR029039">
    <property type="entry name" value="Flavoprotein-like_sf"/>
</dbReference>
<dbReference type="RefSeq" id="WP_073022747.1">
    <property type="nucleotide sequence ID" value="NZ_FQXU01000022.1"/>
</dbReference>
<sequence>MKILAVTAGRRNGNGEILAKAALMKAEELGAEVKMINLHNYNIKPCSGCESCTVKFTQKGEAPECVFKDKDDMDTIMQEWLAADGVIVVVPAYSFMPAGLYRIFTDRHLAYEPNFHKQVNNPAYFKHRVGGIIANGGSTRSWMSLALESMNITLLTQDIKVVDQVMINRAPRPGQVLLNEKSIERAAKLGENVVKGIQNYEEVGFLGDENLGWCPVCHSNVLSLGEPHWNEQGFKIECPVCHCGGDLEKDENGKWKFIIEEDGYRKSMINGSGAKDHFFEIQDTMRKYFSNMEVINEKRKKYLDYKPATIEIKK</sequence>
<protein>
    <submittedName>
        <fullName evidence="4">Multimeric flavodoxin WrbA</fullName>
    </submittedName>
</protein>
<dbReference type="InterPro" id="IPR005025">
    <property type="entry name" value="FMN_Rdtase-like_dom"/>
</dbReference>
<dbReference type="InterPro" id="IPR051796">
    <property type="entry name" value="ISF_SsuE-like"/>
</dbReference>
<keyword evidence="2" id="KW-0288">FMN</keyword>
<accession>A0A1M6EK80</accession>
<dbReference type="Proteomes" id="UP000184241">
    <property type="component" value="Unassembled WGS sequence"/>
</dbReference>
<evidence type="ECO:0000313" key="5">
    <source>
        <dbReference type="Proteomes" id="UP000184241"/>
    </source>
</evidence>
<proteinExistence type="predicted"/>
<reference evidence="4 5" key="1">
    <citation type="submission" date="2016-11" db="EMBL/GenBank/DDBJ databases">
        <authorList>
            <person name="Jaros S."/>
            <person name="Januszkiewicz K."/>
            <person name="Wedrychowicz H."/>
        </authorList>
    </citation>
    <scope>NUCLEOTIDE SEQUENCE [LARGE SCALE GENOMIC DNA]</scope>
    <source>
        <strain evidence="4 5">DSM 6191</strain>
    </source>
</reference>
<dbReference type="Gene3D" id="3.40.50.360">
    <property type="match status" value="1"/>
</dbReference>
<dbReference type="PANTHER" id="PTHR43278:SF4">
    <property type="entry name" value="NAD(P)H-DEPENDENT FMN-CONTAINING OXIDOREDUCTASE YWQN-RELATED"/>
    <property type="match status" value="1"/>
</dbReference>
<dbReference type="EMBL" id="FQXU01000022">
    <property type="protein sequence ID" value="SHI85854.1"/>
    <property type="molecule type" value="Genomic_DNA"/>
</dbReference>